<evidence type="ECO:0000259" key="1">
    <source>
        <dbReference type="Pfam" id="PF13391"/>
    </source>
</evidence>
<dbReference type="OrthoDB" id="2569251at2759"/>
<name>A0A0D0TH73_CRYGA</name>
<dbReference type="InterPro" id="IPR003615">
    <property type="entry name" value="HNH_nuc"/>
</dbReference>
<dbReference type="EMBL" id="KN847986">
    <property type="protein sequence ID" value="KIR45787.1"/>
    <property type="molecule type" value="Genomic_DNA"/>
</dbReference>
<proteinExistence type="predicted"/>
<protein>
    <submittedName>
        <fullName evidence="2">Unplaced genomic scaffold supercont1.14, whole genome shotgun sequence</fullName>
    </submittedName>
</protein>
<sequence>MPTTSYELAVDTWTNTDSIEITSTSNSRIASFPLSFIQRGGDNTWHYVLRVVDQLVEKDSDQLGVIIDTRGVAVNLDDAPSSGLYHYEQTRKSILFQSPQIHLGASSSFLEDQSILPAFDRSTLRVVSLHDRTPRGQVLIKYVSSTTHNFPYLLSRFRMGVVARDSTCLVTDVMYSYCTACHIVPLSRPDVSATGTPWKHPLQFPSITIRRHLLILRKIYQLILGINRDPPLYKTSAGLLLRDDLHHAYDRLEWSLYYKVSSDRGQLTIVPD</sequence>
<dbReference type="Pfam" id="PF13391">
    <property type="entry name" value="HNH_2"/>
    <property type="match status" value="1"/>
</dbReference>
<dbReference type="HOGENOM" id="CLU_071089_1_0_1"/>
<dbReference type="AlphaFoldDB" id="A0A0D0TH73"/>
<reference evidence="2" key="1">
    <citation type="submission" date="2015-01" db="EMBL/GenBank/DDBJ databases">
        <title>The Genome Sequence of Cryptococcus gattii CA1280.</title>
        <authorList>
            <consortium name="The Broad Institute Genomics Platform"/>
            <person name="Cuomo C."/>
            <person name="Litvintseva A."/>
            <person name="Chen Y."/>
            <person name="Heitman J."/>
            <person name="Sun S."/>
            <person name="Springer D."/>
            <person name="Dromer F."/>
            <person name="Young S."/>
            <person name="Zeng Q."/>
            <person name="Gargeya S."/>
            <person name="Abouelleil A."/>
            <person name="Alvarado L."/>
            <person name="Chapman S.B."/>
            <person name="Gainer-Dewar J."/>
            <person name="Goldberg J."/>
            <person name="Griggs A."/>
            <person name="Gujja S."/>
            <person name="Hansen M."/>
            <person name="Howarth C."/>
            <person name="Imamovic A."/>
            <person name="Larimer J."/>
            <person name="Murphy C."/>
            <person name="Naylor J."/>
            <person name="Pearson M."/>
            <person name="Priest M."/>
            <person name="Roberts A."/>
            <person name="Saif S."/>
            <person name="Shea T."/>
            <person name="Sykes S."/>
            <person name="Wortman J."/>
            <person name="Nusbaum C."/>
            <person name="Birren B."/>
        </authorList>
    </citation>
    <scope>NUCLEOTIDE SEQUENCE [LARGE SCALE GENOMIC DNA]</scope>
    <source>
        <strain evidence="2">CA1280</strain>
    </source>
</reference>
<gene>
    <name evidence="2" type="ORF">I312_04755</name>
</gene>
<accession>A0A0D0TH73</accession>
<evidence type="ECO:0000313" key="2">
    <source>
        <dbReference type="EMBL" id="KIR45787.1"/>
    </source>
</evidence>
<organism evidence="2">
    <name type="scientific">Cryptococcus bacillisporus CA1280</name>
    <dbReference type="NCBI Taxonomy" id="1296109"/>
    <lineage>
        <taxon>Eukaryota</taxon>
        <taxon>Fungi</taxon>
        <taxon>Dikarya</taxon>
        <taxon>Basidiomycota</taxon>
        <taxon>Agaricomycotina</taxon>
        <taxon>Tremellomycetes</taxon>
        <taxon>Tremellales</taxon>
        <taxon>Cryptococcaceae</taxon>
        <taxon>Cryptococcus</taxon>
        <taxon>Cryptococcus gattii species complex</taxon>
    </lineage>
</organism>
<feature type="domain" description="HNH nuclease" evidence="1">
    <location>
        <begin position="168"/>
        <end position="255"/>
    </location>
</feature>